<organism evidence="1 2">
    <name type="scientific">Paenibacillus mesotrionivorans</name>
    <dbReference type="NCBI Taxonomy" id="3160968"/>
    <lineage>
        <taxon>Bacteria</taxon>
        <taxon>Bacillati</taxon>
        <taxon>Bacillota</taxon>
        <taxon>Bacilli</taxon>
        <taxon>Bacillales</taxon>
        <taxon>Paenibacillaceae</taxon>
        <taxon>Paenibacillus</taxon>
    </lineage>
</organism>
<sequence>MAHLQNTYTKKELKNYYEGIYDAVYENNKTDVDKLLEKCPDLFQLPYYSKPRSERDKNVIGKMVDIYSVSPEMIVYLIEKGADFNQLDDTLGIPAFCNAVMNPGSENLPVKMAKHMNDFRTDAFLNNPYFYAILTLNLDLVRVLVEKDLDLSVTYEHPFFEKAKNVLSYALLFRDFFQGSQWEQEAASIYSLIEQASRKQEVAVPAGTAPTENRQQPLTKGDLWFFKNALIQGVRRKNEAMVGFFSNTGGAALREPIFENGTALHFICEKGTVGMIKGMIQGGADPLQSVKTSYNGIKLPAVGVAIAKSNVEVALYLLKEYPHTAAQDKKGDLLQMAIRFSKDKVSYDLVKTLVEAGSSINVYYEYKGWRTSLNPISLAVSDGKSDVAEYLEKMAIEKGIVLQDYPLREPDKAEIEKYESYVELYTRLKSENKLATKQGKRQKPKAKYAAFALNLRAAVRVALEYAATHFSNETAYQFTLAFDHDGESSVLWTVLSTEEEYAKANIDESLRYIIDESGKWNLAEDAFALLPSLLKKLPFDQDDYLDQIKETALQCLEDIREEGLLEVNHLGHTLVQFHMREVDGLDQVLQMAERLNPDVEELARYKQSMELFW</sequence>
<comment type="caution">
    <text evidence="1">The sequence shown here is derived from an EMBL/GenBank/DDBJ whole genome shotgun (WGS) entry which is preliminary data.</text>
</comment>
<evidence type="ECO:0000313" key="1">
    <source>
        <dbReference type="EMBL" id="MFM9329838.1"/>
    </source>
</evidence>
<proteinExistence type="predicted"/>
<name>A0ACC7NYK3_9BACL</name>
<reference evidence="1" key="1">
    <citation type="submission" date="2024-12" db="EMBL/GenBank/DDBJ databases">
        <authorList>
            <person name="Wu N."/>
        </authorList>
    </citation>
    <scope>NUCLEOTIDE SEQUENCE</scope>
    <source>
        <strain evidence="1">P15</strain>
    </source>
</reference>
<dbReference type="Proteomes" id="UP001631969">
    <property type="component" value="Unassembled WGS sequence"/>
</dbReference>
<gene>
    <name evidence="1" type="ORF">ACI1P1_16200</name>
</gene>
<keyword evidence="2" id="KW-1185">Reference proteome</keyword>
<accession>A0ACC7NYK3</accession>
<dbReference type="EMBL" id="JBJURJ010000010">
    <property type="protein sequence ID" value="MFM9329838.1"/>
    <property type="molecule type" value="Genomic_DNA"/>
</dbReference>
<evidence type="ECO:0000313" key="2">
    <source>
        <dbReference type="Proteomes" id="UP001631969"/>
    </source>
</evidence>
<protein>
    <submittedName>
        <fullName evidence="1">DUF4303 domain-containing protein</fullName>
    </submittedName>
</protein>